<accession>A0A1J7BSR1</accession>
<dbReference type="STRING" id="1428644.BIV57_15975"/>
<evidence type="ECO:0000313" key="2">
    <source>
        <dbReference type="Proteomes" id="UP000243342"/>
    </source>
</evidence>
<protein>
    <recommendedName>
        <fullName evidence="3">DNA-binding protein</fullName>
    </recommendedName>
</protein>
<proteinExistence type="predicted"/>
<keyword evidence="2" id="KW-1185">Reference proteome</keyword>
<name>A0A1J7BSR1_9ACTN</name>
<dbReference type="InterPro" id="IPR029060">
    <property type="entry name" value="PIN-like_dom_sf"/>
</dbReference>
<dbReference type="AlphaFoldDB" id="A0A1J7BSR1"/>
<evidence type="ECO:0008006" key="3">
    <source>
        <dbReference type="Google" id="ProtNLM"/>
    </source>
</evidence>
<dbReference type="Proteomes" id="UP000243342">
    <property type="component" value="Unassembled WGS sequence"/>
</dbReference>
<sequence>MNHTLLLDSEALSRLLRDERAMTARIAAARRADAAVCTSAMTVVEAAGPRIHPSRVSFVLSRLRVEPVLPEDGRWAHTVLTRAGLHGHKYAIAAVLAALAVRLSHGNVTLLTSDPEDLTVLLGDGVGARVRVVGL</sequence>
<reference evidence="1 2" key="1">
    <citation type="submission" date="2016-10" db="EMBL/GenBank/DDBJ databases">
        <title>Genome sequence of Streptomyces gilvigriseus MUSC 26.</title>
        <authorList>
            <person name="Lee L.-H."/>
            <person name="Ser H.-L."/>
        </authorList>
    </citation>
    <scope>NUCLEOTIDE SEQUENCE [LARGE SCALE GENOMIC DNA]</scope>
    <source>
        <strain evidence="1 2">MUSC 26</strain>
    </source>
</reference>
<dbReference type="EMBL" id="MLCF01000090">
    <property type="protein sequence ID" value="OIV36497.1"/>
    <property type="molecule type" value="Genomic_DNA"/>
</dbReference>
<evidence type="ECO:0000313" key="1">
    <source>
        <dbReference type="EMBL" id="OIV36497.1"/>
    </source>
</evidence>
<organism evidence="1 2">
    <name type="scientific">Mangrovactinospora gilvigrisea</name>
    <dbReference type="NCBI Taxonomy" id="1428644"/>
    <lineage>
        <taxon>Bacteria</taxon>
        <taxon>Bacillati</taxon>
        <taxon>Actinomycetota</taxon>
        <taxon>Actinomycetes</taxon>
        <taxon>Kitasatosporales</taxon>
        <taxon>Streptomycetaceae</taxon>
        <taxon>Mangrovactinospora</taxon>
    </lineage>
</organism>
<dbReference type="Gene3D" id="3.40.50.1010">
    <property type="entry name" value="5'-nuclease"/>
    <property type="match status" value="1"/>
</dbReference>
<dbReference type="RefSeq" id="WP_071657548.1">
    <property type="nucleotide sequence ID" value="NZ_MLCF01000090.1"/>
</dbReference>
<gene>
    <name evidence="1" type="ORF">BIV57_15975</name>
</gene>
<dbReference type="SUPFAM" id="SSF88723">
    <property type="entry name" value="PIN domain-like"/>
    <property type="match status" value="1"/>
</dbReference>
<comment type="caution">
    <text evidence="1">The sequence shown here is derived from an EMBL/GenBank/DDBJ whole genome shotgun (WGS) entry which is preliminary data.</text>
</comment>
<dbReference type="OrthoDB" id="3292949at2"/>